<sequence>MLLECFTLDATEDGLQIVVKVRTRFGTLKNYLSNAPMTYNSWNQIVLVFNGSALELFVNCTPVLQANNPDPDFPYD</sequence>
<protein>
    <submittedName>
        <fullName evidence="3">DUF667 domain-containing protein</fullName>
    </submittedName>
</protein>
<organism evidence="3">
    <name type="scientific">Gongylonema pulchrum</name>
    <dbReference type="NCBI Taxonomy" id="637853"/>
    <lineage>
        <taxon>Eukaryota</taxon>
        <taxon>Metazoa</taxon>
        <taxon>Ecdysozoa</taxon>
        <taxon>Nematoda</taxon>
        <taxon>Chromadorea</taxon>
        <taxon>Rhabditida</taxon>
        <taxon>Spirurina</taxon>
        <taxon>Spiruromorpha</taxon>
        <taxon>Spiruroidea</taxon>
        <taxon>Gongylonematidae</taxon>
        <taxon>Gongylonema</taxon>
    </lineage>
</organism>
<dbReference type="Proteomes" id="UP000271098">
    <property type="component" value="Unassembled WGS sequence"/>
</dbReference>
<dbReference type="SUPFAM" id="SSF49899">
    <property type="entry name" value="Concanavalin A-like lectins/glucanases"/>
    <property type="match status" value="1"/>
</dbReference>
<name>A0A183D9Q1_9BILA</name>
<accession>A0A183D9Q1</accession>
<dbReference type="EMBL" id="UYRT01011592">
    <property type="protein sequence ID" value="VDK50811.1"/>
    <property type="molecule type" value="Genomic_DNA"/>
</dbReference>
<gene>
    <name evidence="1" type="ORF">GPUH_LOCUS5441</name>
</gene>
<evidence type="ECO:0000313" key="2">
    <source>
        <dbReference type="Proteomes" id="UP000271098"/>
    </source>
</evidence>
<evidence type="ECO:0000313" key="1">
    <source>
        <dbReference type="EMBL" id="VDK50811.1"/>
    </source>
</evidence>
<dbReference type="InterPro" id="IPR013320">
    <property type="entry name" value="ConA-like_dom_sf"/>
</dbReference>
<reference evidence="3" key="1">
    <citation type="submission" date="2016-06" db="UniProtKB">
        <authorList>
            <consortium name="WormBaseParasite"/>
        </authorList>
    </citation>
    <scope>IDENTIFICATION</scope>
</reference>
<reference evidence="1 2" key="2">
    <citation type="submission" date="2018-11" db="EMBL/GenBank/DDBJ databases">
        <authorList>
            <consortium name="Pathogen Informatics"/>
        </authorList>
    </citation>
    <scope>NUCLEOTIDE SEQUENCE [LARGE SCALE GENOMIC DNA]</scope>
</reference>
<keyword evidence="2" id="KW-1185">Reference proteome</keyword>
<dbReference type="WBParaSite" id="GPUH_0000544901-mRNA-1">
    <property type="protein sequence ID" value="GPUH_0000544901-mRNA-1"/>
    <property type="gene ID" value="GPUH_0000544901"/>
</dbReference>
<evidence type="ECO:0000313" key="3">
    <source>
        <dbReference type="WBParaSite" id="GPUH_0000544901-mRNA-1"/>
    </source>
</evidence>
<proteinExistence type="predicted"/>
<dbReference type="AlphaFoldDB" id="A0A183D9Q1"/>
<dbReference type="Gene3D" id="2.60.120.560">
    <property type="entry name" value="Exo-inulinase, domain 1"/>
    <property type="match status" value="1"/>
</dbReference>